<evidence type="ECO:0000313" key="1">
    <source>
        <dbReference type="EMBL" id="KID49927.1"/>
    </source>
</evidence>
<dbReference type="PATRIC" id="fig|1226633.4.peg.402"/>
<dbReference type="Proteomes" id="UP000031184">
    <property type="component" value="Unassembled WGS sequence"/>
</dbReference>
<dbReference type="OrthoDB" id="9815195at2"/>
<sequence length="238" mass="27321">MNYKKPLYCLIFILVSFSLLAHSFTDEEIESLYKDMNLGKRIAFSAFKQGIQGMERIHNRNNNVLTIVDFTKPSTEERLYIIDLDKKRILVSSYVAHGMRTGDLYAKHFSNRKGTLKSSDGFFLTGESYKGKNGFSLRLYGLEHGRNNNAYARTLVIHAANYAEQSFINRYGRLGRSRGCLAVPRSENRKIIEYIRGGSVCYVHSEGLKYEKYTFLNMTMAEKREKSAEVLEAEAMES</sequence>
<evidence type="ECO:0000313" key="2">
    <source>
        <dbReference type="Proteomes" id="UP000031184"/>
    </source>
</evidence>
<reference evidence="1 2" key="1">
    <citation type="submission" date="2013-08" db="EMBL/GenBank/DDBJ databases">
        <title>An opportunistic ruminal bacterium that causes liver abscesses in cattle.</title>
        <authorList>
            <person name="Benahmed F.H."/>
            <person name="Rasmussen M."/>
            <person name="Harbottle H."/>
            <person name="Soppet D."/>
            <person name="Nagaraja T.G."/>
            <person name="Davidson M."/>
        </authorList>
    </citation>
    <scope>NUCLEOTIDE SEQUENCE [LARGE SCALE GENOMIC DNA]</scope>
    <source>
        <strain evidence="1 2">B35</strain>
    </source>
</reference>
<dbReference type="InterPro" id="IPR032676">
    <property type="entry name" value="YkuD_2"/>
</dbReference>
<comment type="caution">
    <text evidence="1">The sequence shown here is derived from an EMBL/GenBank/DDBJ whole genome shotgun (WGS) entry which is preliminary data.</text>
</comment>
<dbReference type="RefSeq" id="WP_039121194.1">
    <property type="nucleotide sequence ID" value="NZ_AOJP01000011.1"/>
</dbReference>
<name>A0A017H506_9FUSO</name>
<organism evidence="1 2">
    <name type="scientific">Fusobacterium necrophorum subsp. funduliforme B35</name>
    <dbReference type="NCBI Taxonomy" id="1226633"/>
    <lineage>
        <taxon>Bacteria</taxon>
        <taxon>Fusobacteriati</taxon>
        <taxon>Fusobacteriota</taxon>
        <taxon>Fusobacteriia</taxon>
        <taxon>Fusobacteriales</taxon>
        <taxon>Fusobacteriaceae</taxon>
        <taxon>Fusobacterium</taxon>
    </lineage>
</organism>
<accession>A0A017H506</accession>
<dbReference type="PANTHER" id="PTHR38477:SF1">
    <property type="entry name" value="MUREIN L,D-TRANSPEPTIDASE CATALYTIC DOMAIN FAMILY PROTEIN"/>
    <property type="match status" value="1"/>
</dbReference>
<dbReference type="EMBL" id="AUZI01000010">
    <property type="protein sequence ID" value="KID49927.1"/>
    <property type="molecule type" value="Genomic_DNA"/>
</dbReference>
<proteinExistence type="predicted"/>
<gene>
    <name evidence="1" type="ORF">C095_02040</name>
</gene>
<dbReference type="PANTHER" id="PTHR38477">
    <property type="entry name" value="HYPOTHETICAL EXPORTED PROTEIN"/>
    <property type="match status" value="1"/>
</dbReference>
<protein>
    <submittedName>
        <fullName evidence="1">Uncharacterized protein</fullName>
    </submittedName>
</protein>
<dbReference type="AlphaFoldDB" id="A0A017H506"/>
<dbReference type="Pfam" id="PF13645">
    <property type="entry name" value="YkuD_2"/>
    <property type="match status" value="1"/>
</dbReference>